<reference evidence="2 3" key="1">
    <citation type="journal article" date="2010" name="Proc. Natl. Acad. Sci. U.S.A.">
        <title>A Nitrospira metagenome illuminates the physiology and evolution of globally important nitrite-oxidizing bacteria.</title>
        <authorList>
            <person name="Lucker S."/>
            <person name="Wagner M."/>
            <person name="Maixner F."/>
            <person name="Pelletier E."/>
            <person name="Koch H."/>
            <person name="Vacherie B."/>
            <person name="Rattei T."/>
            <person name="Sinninghe Damste J."/>
            <person name="Spieck E."/>
            <person name="Le Paslier D."/>
            <person name="Daims H."/>
        </authorList>
    </citation>
    <scope>NUCLEOTIDE SEQUENCE [LARGE SCALE GENOMIC DNA]</scope>
</reference>
<dbReference type="SUPFAM" id="SSF54427">
    <property type="entry name" value="NTF2-like"/>
    <property type="match status" value="1"/>
</dbReference>
<keyword evidence="3" id="KW-1185">Reference proteome</keyword>
<dbReference type="STRING" id="330214.NIDE1589"/>
<dbReference type="OrthoDB" id="9780348at2"/>
<name>D8PDL5_9BACT</name>
<dbReference type="Proteomes" id="UP000001660">
    <property type="component" value="Chromosome"/>
</dbReference>
<dbReference type="HOGENOM" id="CLU_917297_0_0_0"/>
<evidence type="ECO:0000313" key="3">
    <source>
        <dbReference type="Proteomes" id="UP000001660"/>
    </source>
</evidence>
<evidence type="ECO:0000259" key="1">
    <source>
        <dbReference type="Pfam" id="PF13474"/>
    </source>
</evidence>
<dbReference type="EMBL" id="FP929003">
    <property type="protein sequence ID" value="CBK41324.1"/>
    <property type="molecule type" value="Genomic_DNA"/>
</dbReference>
<evidence type="ECO:0000313" key="2">
    <source>
        <dbReference type="EMBL" id="CBK41324.1"/>
    </source>
</evidence>
<dbReference type="KEGG" id="nde:NIDE1589"/>
<proteinExistence type="predicted"/>
<dbReference type="InterPro" id="IPR032710">
    <property type="entry name" value="NTF2-like_dom_sf"/>
</dbReference>
<accession>D8PDL5</accession>
<dbReference type="InterPro" id="IPR037401">
    <property type="entry name" value="SnoaL-like"/>
</dbReference>
<feature type="domain" description="SnoaL-like" evidence="1">
    <location>
        <begin position="42"/>
        <end position="162"/>
    </location>
</feature>
<organism evidence="2 3">
    <name type="scientific">Nitrospira defluvii</name>
    <dbReference type="NCBI Taxonomy" id="330214"/>
    <lineage>
        <taxon>Bacteria</taxon>
        <taxon>Pseudomonadati</taxon>
        <taxon>Nitrospirota</taxon>
        <taxon>Nitrospiria</taxon>
        <taxon>Nitrospirales</taxon>
        <taxon>Nitrospiraceae</taxon>
        <taxon>Nitrospira</taxon>
    </lineage>
</organism>
<protein>
    <recommendedName>
        <fullName evidence="1">SnoaL-like domain-containing protein</fullName>
    </recommendedName>
</protein>
<gene>
    <name evidence="2" type="ORF">NIDE1589</name>
</gene>
<sequence length="303" mass="33945">MHFQPIERRSRLASLRHCLLIGSLMSILGGSLAAAKEPLDAEATLRLIVQANADRDLPTMSKYMSHDADAVGYTIDGHKYVGWTALAADMHTEFTSVAKLELPITYLQFWRKGDIAWFAMELDYIRYLNATDLTQRMVLPLRETGVMERRDGTWILVTWHESTRQPDTGMGIALAAPGPLVRRVADNPAPGPNGADLSGEWEVTEVEDNKKYVATLDAQGNGPYTWQGGQFATTSFNDRRWQGTWKQTGNDREGAFEVVISEDGTEAKGIWWYVRVGTRDNIPPRQHGGTYLWKRLTPPPTAP</sequence>
<dbReference type="Pfam" id="PF13474">
    <property type="entry name" value="SnoaL_3"/>
    <property type="match status" value="1"/>
</dbReference>
<dbReference type="AlphaFoldDB" id="D8PDL5"/>
<dbReference type="Gene3D" id="3.10.450.50">
    <property type="match status" value="1"/>
</dbReference>